<dbReference type="Pfam" id="PF06580">
    <property type="entry name" value="His_kinase"/>
    <property type="match status" value="1"/>
</dbReference>
<evidence type="ECO:0000313" key="3">
    <source>
        <dbReference type="EMBL" id="CAA9200009.1"/>
    </source>
</evidence>
<feature type="transmembrane region" description="Helical" evidence="1">
    <location>
        <begin position="20"/>
        <end position="41"/>
    </location>
</feature>
<keyword evidence="1" id="KW-0812">Transmembrane</keyword>
<feature type="domain" description="Signal transduction histidine kinase internal region" evidence="2">
    <location>
        <begin position="186"/>
        <end position="262"/>
    </location>
</feature>
<sequence length="367" mass="42516">MNRTEEITGPVEKSYQKSLLLFTFLFLGSYSTLFILFPFSYWRDYFNLPSHLMLLDVLTNIIFCAIILIVSLFIDRVLNRKISWMVNPVKRLIIQIIFQSFGALLVIIGLCIIYYMYGEYLTVTPPVKIGLRETFYTIISIILWALMVSALNTGDFLLKNWKNATIKAAEYKVKAAESKQIAAEIELQALKLQLDPHFVFNNLSVLSELILKDQQLGHEYTENFAKVYRYLLINSKKKLVHLHEELHFLHAYLFLIENRMGDGCTFHIDIDKSKLNMQIPPITLQLFIENALKHNRTEEENPLVVQIYSNDNDELVVSNTILPLIKKAPSTQIGLKNIIHRYALLSDRKVAIENNKETFTIKVPLIK</sequence>
<dbReference type="InterPro" id="IPR010559">
    <property type="entry name" value="Sig_transdc_His_kin_internal"/>
</dbReference>
<keyword evidence="1" id="KW-1133">Transmembrane helix</keyword>
<gene>
    <name evidence="3" type="ORF">FLA105534_02905</name>
</gene>
<reference evidence="3 4" key="1">
    <citation type="submission" date="2020-02" db="EMBL/GenBank/DDBJ databases">
        <authorList>
            <person name="Criscuolo A."/>
        </authorList>
    </citation>
    <scope>NUCLEOTIDE SEQUENCE [LARGE SCALE GENOMIC DNA]</scope>
    <source>
        <strain evidence="3">CIP105534</strain>
    </source>
</reference>
<dbReference type="AlphaFoldDB" id="A0A6J4GLG6"/>
<accession>A0A6J4GLG6</accession>
<keyword evidence="1" id="KW-0472">Membrane</keyword>
<evidence type="ECO:0000313" key="4">
    <source>
        <dbReference type="Proteomes" id="UP000479938"/>
    </source>
</evidence>
<evidence type="ECO:0000259" key="2">
    <source>
        <dbReference type="Pfam" id="PF06580"/>
    </source>
</evidence>
<feature type="transmembrane region" description="Helical" evidence="1">
    <location>
        <begin position="94"/>
        <end position="115"/>
    </location>
</feature>
<organism evidence="3 4">
    <name type="scientific">Flavobacterium bizetiae</name>
    <dbReference type="NCBI Taxonomy" id="2704140"/>
    <lineage>
        <taxon>Bacteria</taxon>
        <taxon>Pseudomonadati</taxon>
        <taxon>Bacteroidota</taxon>
        <taxon>Flavobacteriia</taxon>
        <taxon>Flavobacteriales</taxon>
        <taxon>Flavobacteriaceae</taxon>
        <taxon>Flavobacterium</taxon>
    </lineage>
</organism>
<dbReference type="Proteomes" id="UP000479938">
    <property type="component" value="Unassembled WGS sequence"/>
</dbReference>
<feature type="transmembrane region" description="Helical" evidence="1">
    <location>
        <begin position="53"/>
        <end position="74"/>
    </location>
</feature>
<feature type="transmembrane region" description="Helical" evidence="1">
    <location>
        <begin position="135"/>
        <end position="158"/>
    </location>
</feature>
<name>A0A6J4GLG6_9FLAO</name>
<keyword evidence="4" id="KW-1185">Reference proteome</keyword>
<dbReference type="GO" id="GO:0016020">
    <property type="term" value="C:membrane"/>
    <property type="evidence" value="ECO:0007669"/>
    <property type="project" value="InterPro"/>
</dbReference>
<proteinExistence type="predicted"/>
<protein>
    <recommendedName>
        <fullName evidence="2">Signal transduction histidine kinase internal region domain-containing protein</fullName>
    </recommendedName>
</protein>
<dbReference type="EMBL" id="CADCSU010000106">
    <property type="protein sequence ID" value="CAA9200009.1"/>
    <property type="molecule type" value="Genomic_DNA"/>
</dbReference>
<dbReference type="GO" id="GO:0000155">
    <property type="term" value="F:phosphorelay sensor kinase activity"/>
    <property type="evidence" value="ECO:0007669"/>
    <property type="project" value="InterPro"/>
</dbReference>
<dbReference type="PANTHER" id="PTHR34220">
    <property type="entry name" value="SENSOR HISTIDINE KINASE YPDA"/>
    <property type="match status" value="1"/>
</dbReference>
<dbReference type="InterPro" id="IPR050640">
    <property type="entry name" value="Bact_2-comp_sensor_kinase"/>
</dbReference>
<evidence type="ECO:0000256" key="1">
    <source>
        <dbReference type="SAM" id="Phobius"/>
    </source>
</evidence>
<dbReference type="RefSeq" id="WP_173971456.1">
    <property type="nucleotide sequence ID" value="NZ_CADCSU010000106.1"/>
</dbReference>
<dbReference type="PANTHER" id="PTHR34220:SF7">
    <property type="entry name" value="SENSOR HISTIDINE KINASE YPDA"/>
    <property type="match status" value="1"/>
</dbReference>